<evidence type="ECO:0000313" key="3">
    <source>
        <dbReference type="Proteomes" id="UP000315995"/>
    </source>
</evidence>
<dbReference type="SMART" id="SM00028">
    <property type="entry name" value="TPR"/>
    <property type="match status" value="6"/>
</dbReference>
<dbReference type="EMBL" id="CP041186">
    <property type="protein sequence ID" value="QDG52427.1"/>
    <property type="molecule type" value="Genomic_DNA"/>
</dbReference>
<dbReference type="GO" id="GO:0016887">
    <property type="term" value="F:ATP hydrolysis activity"/>
    <property type="evidence" value="ECO:0007669"/>
    <property type="project" value="InterPro"/>
</dbReference>
<keyword evidence="3" id="KW-1185">Reference proteome</keyword>
<dbReference type="Gene3D" id="3.40.50.300">
    <property type="entry name" value="P-loop containing nucleotide triphosphate hydrolases"/>
    <property type="match status" value="1"/>
</dbReference>
<dbReference type="PANTHER" id="PTHR47691">
    <property type="entry name" value="REGULATOR-RELATED"/>
    <property type="match status" value="1"/>
</dbReference>
<protein>
    <submittedName>
        <fullName evidence="2">Tetratricopeptide repeat protein</fullName>
    </submittedName>
</protein>
<dbReference type="AlphaFoldDB" id="A0A4Y6PWN3"/>
<dbReference type="SUPFAM" id="SSF48452">
    <property type="entry name" value="TPR-like"/>
    <property type="match status" value="2"/>
</dbReference>
<feature type="domain" description="ORC1/DEAH AAA+ ATPase" evidence="1">
    <location>
        <begin position="243"/>
        <end position="341"/>
    </location>
</feature>
<sequence>MSKTFLSVVSTKIAGADRLWRDRPEAMRASVELLLGRLDSALQVHDGRALLCNEGGHLAAFDAPLGALRWCLNVQRSLLEVAWPDALLEHPDAEAIHSDDGVLLYRGLRVKMGLDLGKLFERRAPFSGEVRHGGRAIRRATTLATFAGAGQTVVSVGVHHYIGKEAWAEFEPSVLELHEFCGQTRLSESGFVVLPAELAERRAYSVSGEPLRRSNLPTFHTNFVDRSVELARLAERIGAASRWITLVGPAGAGKTRLAVEFGDQWLEERAGVAAEAWFCDLTAARDVGAALAIIARAVEVQLPASDDPVRAAKAIEGALGGRGEVLMVLDNVEQLAGVEPSEQGGSLAEMIAGWIDAGPGVQIVATSRRSFGHERECVQSVDSMGEDAALALLVDRLFQARGAHVGFNESDHAALREIATQCARLPLAIELVAAGGKLLSPTELLDAWSEHAAARTGSQLEQAIERSWKLLKPWERRAVAQCASFEGGFTVEAAEQVLELDAPEAPPIIEVLEALHSHSLLRSPPGSESATRARLSLYEPVREFVRARQSGEALDAAARRHASYFCEWGQNQMALLDTEGELEAVRRMTEELANLQQALRQCVADEPARAVRLVVALSELDRRIGPLPGQLERVEQAVALAEALSDPQLEILAFEARARARQWLHQHDQARDDYAAALSLAEDAVEEEGDPTFQIAPLIGLASVTHRLGQHSTTEEYVHRALELVEGSTTPEEVTVLQQLGVLHSWRGERDEAARYLHEAQICARRIGNPSALAEVLALYGPAITAHFRYDEAERYMEEALEIFTALGNRRKMVVITFQLAFVYIKTGRPEQAERAYGRALEIIDSAGLTKADRGAVLRGRGEARFWRGHYAQAEADLTEALSLIDAGAVVRALYARLYLAASLAMLDRHAESREHFERAAEQLDETELPTERALARTLEGYLMAALARMAHAEEDVTAAVTALQKAYAGVEAGENSSHTAVQDEAERLRAYLDELVATGAVPALDADGEPDLEVAADARWLEVKGEERVDISRRGALKRILHALVERRLTAPGEPLSLDETLEAGWPGEVIMPEAGARRVYTTINRMRDLGLQDILVTTDDGYMLEPTKLVRRDSQ</sequence>
<dbReference type="Gene3D" id="1.25.40.10">
    <property type="entry name" value="Tetratricopeptide repeat domain"/>
    <property type="match status" value="2"/>
</dbReference>
<dbReference type="OrthoDB" id="9812579at2"/>
<dbReference type="InterPro" id="IPR027417">
    <property type="entry name" value="P-loop_NTPase"/>
</dbReference>
<dbReference type="InterPro" id="IPR029787">
    <property type="entry name" value="Nucleotide_cyclase"/>
</dbReference>
<gene>
    <name evidence="2" type="ORF">FIV42_17270</name>
</gene>
<dbReference type="Gene3D" id="3.30.70.1230">
    <property type="entry name" value="Nucleotide cyclase"/>
    <property type="match status" value="1"/>
</dbReference>
<dbReference type="Pfam" id="PF13401">
    <property type="entry name" value="AAA_22"/>
    <property type="match status" value="1"/>
</dbReference>
<dbReference type="SUPFAM" id="SSF55073">
    <property type="entry name" value="Nucleotide cyclase"/>
    <property type="match status" value="1"/>
</dbReference>
<proteinExistence type="predicted"/>
<dbReference type="PANTHER" id="PTHR47691:SF3">
    <property type="entry name" value="HTH-TYPE TRANSCRIPTIONAL REGULATOR RV0890C-RELATED"/>
    <property type="match status" value="1"/>
</dbReference>
<accession>A0A5B8YD81</accession>
<dbReference type="Pfam" id="PF13424">
    <property type="entry name" value="TPR_12"/>
    <property type="match status" value="1"/>
</dbReference>
<accession>A0A4Y6PWN3</accession>
<evidence type="ECO:0000259" key="1">
    <source>
        <dbReference type="Pfam" id="PF13401"/>
    </source>
</evidence>
<organism evidence="2 3">
    <name type="scientific">Persicimonas caeni</name>
    <dbReference type="NCBI Taxonomy" id="2292766"/>
    <lineage>
        <taxon>Bacteria</taxon>
        <taxon>Deltaproteobacteria</taxon>
        <taxon>Bradymonadales</taxon>
        <taxon>Bradymonadaceae</taxon>
        <taxon>Persicimonas</taxon>
    </lineage>
</organism>
<dbReference type="InterPro" id="IPR011990">
    <property type="entry name" value="TPR-like_helical_dom_sf"/>
</dbReference>
<name>A0A4Y6PWN3_PERCE</name>
<dbReference type="InterPro" id="IPR049945">
    <property type="entry name" value="AAA_22"/>
</dbReference>
<reference evidence="2 3" key="1">
    <citation type="submission" date="2019-06" db="EMBL/GenBank/DDBJ databases">
        <title>Persicimonas caeni gen. nov., sp. nov., a predatory bacterium isolated from solar saltern.</title>
        <authorList>
            <person name="Wang S."/>
        </authorList>
    </citation>
    <scope>NUCLEOTIDE SEQUENCE [LARGE SCALE GENOMIC DNA]</scope>
    <source>
        <strain evidence="2 3">YN101</strain>
    </source>
</reference>
<dbReference type="InterPro" id="IPR019734">
    <property type="entry name" value="TPR_rpt"/>
</dbReference>
<dbReference type="Proteomes" id="UP000315995">
    <property type="component" value="Chromosome"/>
</dbReference>
<dbReference type="SUPFAM" id="SSF52540">
    <property type="entry name" value="P-loop containing nucleoside triphosphate hydrolases"/>
    <property type="match status" value="1"/>
</dbReference>
<evidence type="ECO:0000313" key="2">
    <source>
        <dbReference type="EMBL" id="QDG52427.1"/>
    </source>
</evidence>